<dbReference type="AlphaFoldDB" id="A0A4Z0PCY6"/>
<accession>A0A4Z0PCY6</accession>
<evidence type="ECO:0008006" key="3">
    <source>
        <dbReference type="Google" id="ProtNLM"/>
    </source>
</evidence>
<protein>
    <recommendedName>
        <fullName evidence="3">PIN domain-containing protein</fullName>
    </recommendedName>
</protein>
<sequence length="154" mass="17620">MKDIFIDNNVAKNFCTPLDPEYKKLILWLIKDTKDITTTPHLVVSQKLLVEYLRSSIGAYSETSIPAIIDLLTREGRLKKIKPDAIQAFKDEHFSKRRVSKFKSNAQDHEHIPVVLLSERKIAITIDEGFTFDLLNFPGFSATVASRPENINYN</sequence>
<dbReference type="RefSeq" id="WP_135431936.1">
    <property type="nucleotide sequence ID" value="NZ_SRLA01000001.1"/>
</dbReference>
<dbReference type="OrthoDB" id="957162at2"/>
<gene>
    <name evidence="1" type="ORF">EU556_05865</name>
</gene>
<name>A0A4Z0PCY6_9BACT</name>
<comment type="caution">
    <text evidence="1">The sequence shown here is derived from an EMBL/GenBank/DDBJ whole genome shotgun (WGS) entry which is preliminary data.</text>
</comment>
<evidence type="ECO:0000313" key="2">
    <source>
        <dbReference type="Proteomes" id="UP000298337"/>
    </source>
</evidence>
<proteinExistence type="predicted"/>
<keyword evidence="2" id="KW-1185">Reference proteome</keyword>
<organism evidence="1 2">
    <name type="scientific">Hymenobacter fodinae</name>
    <dbReference type="NCBI Taxonomy" id="2510796"/>
    <lineage>
        <taxon>Bacteria</taxon>
        <taxon>Pseudomonadati</taxon>
        <taxon>Bacteroidota</taxon>
        <taxon>Cytophagia</taxon>
        <taxon>Cytophagales</taxon>
        <taxon>Hymenobacteraceae</taxon>
        <taxon>Hymenobacter</taxon>
    </lineage>
</organism>
<dbReference type="Proteomes" id="UP000298337">
    <property type="component" value="Unassembled WGS sequence"/>
</dbReference>
<dbReference type="EMBL" id="SRLA01000001">
    <property type="protein sequence ID" value="TGE10342.1"/>
    <property type="molecule type" value="Genomic_DNA"/>
</dbReference>
<evidence type="ECO:0000313" key="1">
    <source>
        <dbReference type="EMBL" id="TGE10342.1"/>
    </source>
</evidence>
<reference evidence="1 2" key="1">
    <citation type="submission" date="2019-04" db="EMBL/GenBank/DDBJ databases">
        <authorList>
            <person name="Feng G."/>
            <person name="Zhang J."/>
            <person name="Zhu H."/>
        </authorList>
    </citation>
    <scope>NUCLEOTIDE SEQUENCE [LARGE SCALE GENOMIC DNA]</scope>
    <source>
        <strain evidence="1 2">92R-1</strain>
    </source>
</reference>